<dbReference type="AlphaFoldDB" id="A0A1F8B3I1"/>
<evidence type="ECO:0000313" key="2">
    <source>
        <dbReference type="Proteomes" id="UP000179018"/>
    </source>
</evidence>
<name>A0A1F8B3I1_9BACT</name>
<dbReference type="InterPro" id="IPR029044">
    <property type="entry name" value="Nucleotide-diphossugar_trans"/>
</dbReference>
<protein>
    <recommendedName>
        <fullName evidence="3">Nucleotide-diphospho-sugar transferase domain-containing protein</fullName>
    </recommendedName>
</protein>
<dbReference type="EMBL" id="MGHC01000035">
    <property type="protein sequence ID" value="OGM58490.1"/>
    <property type="molecule type" value="Genomic_DNA"/>
</dbReference>
<evidence type="ECO:0008006" key="3">
    <source>
        <dbReference type="Google" id="ProtNLM"/>
    </source>
</evidence>
<reference evidence="1 2" key="1">
    <citation type="journal article" date="2016" name="Nat. Commun.">
        <title>Thousands of microbial genomes shed light on interconnected biogeochemical processes in an aquifer system.</title>
        <authorList>
            <person name="Anantharaman K."/>
            <person name="Brown C.T."/>
            <person name="Hug L.A."/>
            <person name="Sharon I."/>
            <person name="Castelle C.J."/>
            <person name="Probst A.J."/>
            <person name="Thomas B.C."/>
            <person name="Singh A."/>
            <person name="Wilkins M.J."/>
            <person name="Karaoz U."/>
            <person name="Brodie E.L."/>
            <person name="Williams K.H."/>
            <person name="Hubbard S.S."/>
            <person name="Banfield J.F."/>
        </authorList>
    </citation>
    <scope>NUCLEOTIDE SEQUENCE [LARGE SCALE GENOMIC DNA]</scope>
</reference>
<sequence length="252" mass="29876">MTNQQISFVSPYLSGTQWLELHLSSIRKFHPQAEIIISAPDNSVRKTVERFDGRYFDNNKEYFQAIAFLFETATHDTIVLSDCDTVLFTNVDYLAEKLKEFDLVGIEERIRHAIKDRWYRYAPGYTDLTFIIFSRSKAKAKNPYWPGFPPFTPKPKKQNNEDHYAFCELLSRHYYLRPYTTQKYGLGNLIRDGKKNILWHQWFGSWEKRGSFISAKEREDNPYPNMKELKKAEARFFIDYPNLDFSNLNTAF</sequence>
<evidence type="ECO:0000313" key="1">
    <source>
        <dbReference type="EMBL" id="OGM58490.1"/>
    </source>
</evidence>
<proteinExistence type="predicted"/>
<gene>
    <name evidence="1" type="ORF">A3A75_00795</name>
</gene>
<dbReference type="Proteomes" id="UP000179018">
    <property type="component" value="Unassembled WGS sequence"/>
</dbReference>
<accession>A0A1F8B3I1</accession>
<comment type="caution">
    <text evidence="1">The sequence shown here is derived from an EMBL/GenBank/DDBJ whole genome shotgun (WGS) entry which is preliminary data.</text>
</comment>
<dbReference type="STRING" id="1802516.A3A75_00795"/>
<dbReference type="SUPFAM" id="SSF53448">
    <property type="entry name" value="Nucleotide-diphospho-sugar transferases"/>
    <property type="match status" value="1"/>
</dbReference>
<organism evidence="1 2">
    <name type="scientific">Candidatus Woesebacteria bacterium RIFCSPLOWO2_01_FULL_39_10</name>
    <dbReference type="NCBI Taxonomy" id="1802516"/>
    <lineage>
        <taxon>Bacteria</taxon>
        <taxon>Candidatus Woeseibacteriota</taxon>
    </lineage>
</organism>